<feature type="transmembrane region" description="Helical" evidence="1">
    <location>
        <begin position="93"/>
        <end position="115"/>
    </location>
</feature>
<dbReference type="RefSeq" id="WP_336497724.1">
    <property type="nucleotide sequence ID" value="NZ_JBAWSY010000007.1"/>
</dbReference>
<feature type="transmembrane region" description="Helical" evidence="1">
    <location>
        <begin position="127"/>
        <end position="152"/>
    </location>
</feature>
<feature type="transmembrane region" description="Helical" evidence="1">
    <location>
        <begin position="69"/>
        <end position="87"/>
    </location>
</feature>
<evidence type="ECO:0000313" key="2">
    <source>
        <dbReference type="EMBL" id="MEI4770164.1"/>
    </source>
</evidence>
<comment type="caution">
    <text evidence="2">The sequence shown here is derived from an EMBL/GenBank/DDBJ whole genome shotgun (WGS) entry which is preliminary data.</text>
</comment>
<dbReference type="Pfam" id="PF04307">
    <property type="entry name" value="YdjM"/>
    <property type="match status" value="1"/>
</dbReference>
<feature type="transmembrane region" description="Helical" evidence="1">
    <location>
        <begin position="158"/>
        <end position="178"/>
    </location>
</feature>
<gene>
    <name evidence="2" type="ORF">WAX74_11010</name>
</gene>
<keyword evidence="1" id="KW-0472">Membrane</keyword>
<reference evidence="2 3" key="1">
    <citation type="submission" date="2024-01" db="EMBL/GenBank/DDBJ databases">
        <title>Seven novel Bacillus-like species.</title>
        <authorList>
            <person name="Liu G."/>
        </authorList>
    </citation>
    <scope>NUCLEOTIDE SEQUENCE [LARGE SCALE GENOMIC DNA]</scope>
    <source>
        <strain evidence="2 3">FJAT-51614</strain>
    </source>
</reference>
<dbReference type="GO" id="GO:0016787">
    <property type="term" value="F:hydrolase activity"/>
    <property type="evidence" value="ECO:0007669"/>
    <property type="project" value="UniProtKB-KW"/>
</dbReference>
<accession>A0ABU8F560</accession>
<keyword evidence="2" id="KW-0378">Hydrolase</keyword>
<evidence type="ECO:0000313" key="3">
    <source>
        <dbReference type="Proteomes" id="UP001364890"/>
    </source>
</evidence>
<sequence length="330" mass="37532">MDTGTHIVMGIALGGIAFADPVVASSSLTTTAVIAGTIIGSQAPDIDTVLKLRSNAVYIRHHRGITHSIPAVILWPLLISSVLWLIIQEANFLHLWLWTFLAVFLHVFVDIFNAYGTQAIRPFSRKWVALGVINTFDPIIFGLHVLGLLLWMFGANPVPTFLIMYAVIVCYYILRFAVQAAVKNAVKHTIPDAEQIIVAPTMRFFQWRVAALSKTHHYVGRAYGRSITIYDKFERVPLPDSDLVKAALKDKNLSAFLSFSPIYRWEITKFDQLYEVRLIDLRYRSNDYYPFVAVAHLNEELEIVNSYTGWIFSEDKLRKKLDFTPIDEIK</sequence>
<organism evidence="2 3">
    <name type="scientific">Psychrobacillus mangrovi</name>
    <dbReference type="NCBI Taxonomy" id="3117745"/>
    <lineage>
        <taxon>Bacteria</taxon>
        <taxon>Bacillati</taxon>
        <taxon>Bacillota</taxon>
        <taxon>Bacilli</taxon>
        <taxon>Bacillales</taxon>
        <taxon>Bacillaceae</taxon>
        <taxon>Psychrobacillus</taxon>
    </lineage>
</organism>
<name>A0ABU8F560_9BACI</name>
<dbReference type="PANTHER" id="PTHR40031:SF1">
    <property type="entry name" value="MEMBRANE-BOUND METAL-DEPENDENT HYDROLASE"/>
    <property type="match status" value="1"/>
</dbReference>
<dbReference type="Proteomes" id="UP001364890">
    <property type="component" value="Unassembled WGS sequence"/>
</dbReference>
<evidence type="ECO:0000256" key="1">
    <source>
        <dbReference type="SAM" id="Phobius"/>
    </source>
</evidence>
<proteinExistence type="predicted"/>
<keyword evidence="1" id="KW-0812">Transmembrane</keyword>
<protein>
    <submittedName>
        <fullName evidence="2">Metal-dependent hydrolase</fullName>
    </submittedName>
</protein>
<keyword evidence="1" id="KW-1133">Transmembrane helix</keyword>
<dbReference type="InterPro" id="IPR053170">
    <property type="entry name" value="Transcription_regulator"/>
</dbReference>
<dbReference type="EMBL" id="JBAWSY010000007">
    <property type="protein sequence ID" value="MEI4770164.1"/>
    <property type="molecule type" value="Genomic_DNA"/>
</dbReference>
<dbReference type="PANTHER" id="PTHR40031">
    <property type="entry name" value="HYPOTHETICAL MEMBRANE SPANNING PROTEIN"/>
    <property type="match status" value="1"/>
</dbReference>
<keyword evidence="3" id="KW-1185">Reference proteome</keyword>
<dbReference type="InterPro" id="IPR007404">
    <property type="entry name" value="YdjM-like"/>
</dbReference>